<proteinExistence type="predicted"/>
<dbReference type="GO" id="GO:0046872">
    <property type="term" value="F:metal ion binding"/>
    <property type="evidence" value="ECO:0007669"/>
    <property type="project" value="UniProtKB-KW"/>
</dbReference>
<dbReference type="InterPro" id="IPR032466">
    <property type="entry name" value="Metal_Hydrolase"/>
</dbReference>
<dbReference type="InterPro" id="IPR018228">
    <property type="entry name" value="DNase_TatD-rel_CS"/>
</dbReference>
<reference evidence="4" key="2">
    <citation type="submission" date="2021-04" db="EMBL/GenBank/DDBJ databases">
        <authorList>
            <person name="Liu J."/>
        </authorList>
    </citation>
    <scope>NUCLEOTIDE SEQUENCE</scope>
    <source>
        <strain evidence="4">BAD-6</strain>
    </source>
</reference>
<dbReference type="EMBL" id="JAGSND010000010">
    <property type="protein sequence ID" value="MBR0599120.1"/>
    <property type="molecule type" value="Genomic_DNA"/>
</dbReference>
<dbReference type="GO" id="GO:0005829">
    <property type="term" value="C:cytosol"/>
    <property type="evidence" value="ECO:0007669"/>
    <property type="project" value="TreeGrafter"/>
</dbReference>
<dbReference type="PROSITE" id="PS01091">
    <property type="entry name" value="TATD_3"/>
    <property type="match status" value="1"/>
</dbReference>
<dbReference type="Pfam" id="PF01026">
    <property type="entry name" value="TatD_DNase"/>
    <property type="match status" value="1"/>
</dbReference>
<protein>
    <submittedName>
        <fullName evidence="4">TatD family hydrolase</fullName>
    </submittedName>
</protein>
<feature type="binding site" evidence="3">
    <location>
        <position position="8"/>
    </location>
    <ligand>
        <name>a divalent metal cation</name>
        <dbReference type="ChEBI" id="CHEBI:60240"/>
        <label>1</label>
    </ligand>
</feature>
<dbReference type="NCBIfam" id="TIGR00010">
    <property type="entry name" value="YchF/TatD family DNA exonuclease"/>
    <property type="match status" value="1"/>
</dbReference>
<feature type="binding site" evidence="3">
    <location>
        <position position="128"/>
    </location>
    <ligand>
        <name>a divalent metal cation</name>
        <dbReference type="ChEBI" id="CHEBI:60240"/>
        <label>2</label>
    </ligand>
</feature>
<gene>
    <name evidence="4" type="ORF">KCX82_14615</name>
</gene>
<dbReference type="RefSeq" id="WP_227019252.1">
    <property type="nucleotide sequence ID" value="NZ_JAGSND010000010.1"/>
</dbReference>
<evidence type="ECO:0000256" key="3">
    <source>
        <dbReference type="PIRSR" id="PIRSR005902-1"/>
    </source>
</evidence>
<dbReference type="PANTHER" id="PTHR46124:SF2">
    <property type="entry name" value="D-AMINOACYL-TRNA DEACYLASE"/>
    <property type="match status" value="1"/>
</dbReference>
<feature type="binding site" evidence="3">
    <location>
        <position position="6"/>
    </location>
    <ligand>
        <name>a divalent metal cation</name>
        <dbReference type="ChEBI" id="CHEBI:60240"/>
        <label>1</label>
    </ligand>
</feature>
<keyword evidence="5" id="KW-1185">Reference proteome</keyword>
<accession>A0A8J7W542</accession>
<feature type="binding site" evidence="3">
    <location>
        <position position="162"/>
    </location>
    <ligand>
        <name>a divalent metal cation</name>
        <dbReference type="ChEBI" id="CHEBI:60240"/>
        <label>2</label>
    </ligand>
</feature>
<dbReference type="SUPFAM" id="SSF51556">
    <property type="entry name" value="Metallo-dependent hydrolases"/>
    <property type="match status" value="1"/>
</dbReference>
<dbReference type="Gene3D" id="3.20.20.140">
    <property type="entry name" value="Metal-dependent hydrolases"/>
    <property type="match status" value="1"/>
</dbReference>
<evidence type="ECO:0000256" key="1">
    <source>
        <dbReference type="ARBA" id="ARBA00022723"/>
    </source>
</evidence>
<reference evidence="4" key="1">
    <citation type="submission" date="2021-04" db="EMBL/GenBank/DDBJ databases">
        <title>Sinoanaerobacter chloroacetimidivorans sp. nov., an obligate anaerobic bacterium isolated from anaerobic sludge.</title>
        <authorList>
            <person name="Bao Y."/>
        </authorList>
    </citation>
    <scope>NUCLEOTIDE SEQUENCE</scope>
    <source>
        <strain evidence="4">BAD-6</strain>
    </source>
</reference>
<dbReference type="InterPro" id="IPR015991">
    <property type="entry name" value="TatD/YcfH-like"/>
</dbReference>
<comment type="caution">
    <text evidence="4">The sequence shown here is derived from an EMBL/GenBank/DDBJ whole genome shotgun (WGS) entry which is preliminary data.</text>
</comment>
<name>A0A8J7W542_9FIRM</name>
<dbReference type="PIRSF" id="PIRSF005902">
    <property type="entry name" value="DNase_TatD"/>
    <property type="match status" value="1"/>
</dbReference>
<feature type="binding site" evidence="3">
    <location>
        <position position="212"/>
    </location>
    <ligand>
        <name>a divalent metal cation</name>
        <dbReference type="ChEBI" id="CHEBI:60240"/>
        <label>1</label>
    </ligand>
</feature>
<dbReference type="FunFam" id="3.20.20.140:FF:000005">
    <property type="entry name" value="TatD family hydrolase"/>
    <property type="match status" value="1"/>
</dbReference>
<feature type="binding site" evidence="3">
    <location>
        <position position="92"/>
    </location>
    <ligand>
        <name>a divalent metal cation</name>
        <dbReference type="ChEBI" id="CHEBI:60240"/>
        <label>1</label>
    </ligand>
</feature>
<dbReference type="AlphaFoldDB" id="A0A8J7W542"/>
<dbReference type="PANTHER" id="PTHR46124">
    <property type="entry name" value="D-AMINOACYL-TRNA DEACYLASE"/>
    <property type="match status" value="1"/>
</dbReference>
<dbReference type="Proteomes" id="UP000675664">
    <property type="component" value="Unassembled WGS sequence"/>
</dbReference>
<dbReference type="PROSITE" id="PS01137">
    <property type="entry name" value="TATD_1"/>
    <property type="match status" value="1"/>
</dbReference>
<evidence type="ECO:0000313" key="5">
    <source>
        <dbReference type="Proteomes" id="UP000675664"/>
    </source>
</evidence>
<keyword evidence="1 3" id="KW-0479">Metal-binding</keyword>
<dbReference type="GO" id="GO:0016788">
    <property type="term" value="F:hydrolase activity, acting on ester bonds"/>
    <property type="evidence" value="ECO:0007669"/>
    <property type="project" value="InterPro"/>
</dbReference>
<evidence type="ECO:0000313" key="4">
    <source>
        <dbReference type="EMBL" id="MBR0599120.1"/>
    </source>
</evidence>
<dbReference type="InterPro" id="IPR001130">
    <property type="entry name" value="TatD-like"/>
</dbReference>
<organism evidence="4 5">
    <name type="scientific">Sinanaerobacter chloroacetimidivorans</name>
    <dbReference type="NCBI Taxonomy" id="2818044"/>
    <lineage>
        <taxon>Bacteria</taxon>
        <taxon>Bacillati</taxon>
        <taxon>Bacillota</taxon>
        <taxon>Clostridia</taxon>
        <taxon>Peptostreptococcales</taxon>
        <taxon>Anaerovoracaceae</taxon>
        <taxon>Sinanaerobacter</taxon>
    </lineage>
</organism>
<dbReference type="CDD" id="cd01310">
    <property type="entry name" value="TatD_DNAse"/>
    <property type="match status" value="1"/>
</dbReference>
<keyword evidence="2 4" id="KW-0378">Hydrolase</keyword>
<evidence type="ECO:0000256" key="2">
    <source>
        <dbReference type="ARBA" id="ARBA00022801"/>
    </source>
</evidence>
<sequence>MLFDSHAHINSERYDENRDQLIEAIEKAGMSYVMDIGFDLASSAMAVKHAQQYPWCYAAVGCHPHDAKTMDEETLAMFRGLAKKPKVRAIGEIGLDYYYNHSEKEVQQYWFRKQIQLALEISMPIVIHDRDANDDVMKILKEEGAFSNERRNLSGDAKVLLHCYSGSKELARQYVKLGATLSIAGPITYKNARKGIEVVEAVSMEHLLIETDSPYLTPEPFRGKTNQPPYVEYTARKVAEIKGISYEEVARITCENAKRFFGID</sequence>
<dbReference type="GO" id="GO:0004536">
    <property type="term" value="F:DNA nuclease activity"/>
    <property type="evidence" value="ECO:0007669"/>
    <property type="project" value="InterPro"/>
</dbReference>
<dbReference type="PROSITE" id="PS01090">
    <property type="entry name" value="TATD_2"/>
    <property type="match status" value="1"/>
</dbReference>